<organism evidence="1 2">
    <name type="scientific">Arsenicibacter rosenii</name>
    <dbReference type="NCBI Taxonomy" id="1750698"/>
    <lineage>
        <taxon>Bacteria</taxon>
        <taxon>Pseudomonadati</taxon>
        <taxon>Bacteroidota</taxon>
        <taxon>Cytophagia</taxon>
        <taxon>Cytophagales</taxon>
        <taxon>Spirosomataceae</taxon>
        <taxon>Arsenicibacter</taxon>
    </lineage>
</organism>
<reference evidence="1 2" key="1">
    <citation type="submission" date="2016-10" db="EMBL/GenBank/DDBJ databases">
        <title>Arsenicibacter rosenii gen. nov., sp. nov., an efficient arsenic-methylating bacterium isolated from an arsenic-contaminated paddy soil.</title>
        <authorList>
            <person name="Huang K."/>
        </authorList>
    </citation>
    <scope>NUCLEOTIDE SEQUENCE [LARGE SCALE GENOMIC DNA]</scope>
    <source>
        <strain evidence="1 2">SM-1</strain>
    </source>
</reference>
<protein>
    <submittedName>
        <fullName evidence="1">Uncharacterized protein</fullName>
    </submittedName>
</protein>
<dbReference type="NCBIfam" id="NF033831">
    <property type="entry name" value="sce7725_fam"/>
    <property type="match status" value="1"/>
</dbReference>
<dbReference type="RefSeq" id="WP_071503559.1">
    <property type="nucleotide sequence ID" value="NZ_MORL01000005.1"/>
</dbReference>
<accession>A0A1S2VJZ4</accession>
<sequence length="269" mass="30193">KCPAKQDHPNIPFILIINPTVGDLQGPSGGHFISHQLIDSSLNGYTNYHLGIIITSITTVEEIDEYLQQYPDHTKVFIHKGHFRDTTALKSLISNSSNIVYNVFHENKTSAAYRAIFTSIPKVLLRDGFSKENTNADYSETDMFSDLHNVYDDLNFQGFGDFLTIGDDYTDKGGIPSVIAIHLTYLDGEDLHVAHFLSDVNSRTRANIAGKFSEALSHLINFVNSRGMASQTLGIREFEYLHARQHFPNLGPVKKMSMKHHIELISSIL</sequence>
<evidence type="ECO:0000313" key="1">
    <source>
        <dbReference type="EMBL" id="OIN59107.1"/>
    </source>
</evidence>
<name>A0A1S2VJZ4_9BACT</name>
<dbReference type="AlphaFoldDB" id="A0A1S2VJZ4"/>
<dbReference type="OrthoDB" id="8910160at2"/>
<feature type="non-terminal residue" evidence="1">
    <location>
        <position position="1"/>
    </location>
</feature>
<dbReference type="Proteomes" id="UP000181790">
    <property type="component" value="Unassembled WGS sequence"/>
</dbReference>
<gene>
    <name evidence="1" type="ORF">BLX24_12950</name>
</gene>
<comment type="caution">
    <text evidence="1">The sequence shown here is derived from an EMBL/GenBank/DDBJ whole genome shotgun (WGS) entry which is preliminary data.</text>
</comment>
<keyword evidence="2" id="KW-1185">Reference proteome</keyword>
<evidence type="ECO:0000313" key="2">
    <source>
        <dbReference type="Proteomes" id="UP000181790"/>
    </source>
</evidence>
<dbReference type="EMBL" id="MORL01000005">
    <property type="protein sequence ID" value="OIN59107.1"/>
    <property type="molecule type" value="Genomic_DNA"/>
</dbReference>
<proteinExistence type="predicted"/>
<dbReference type="InterPro" id="IPR047727">
    <property type="entry name" value="Sce7725-like"/>
</dbReference>